<keyword evidence="3" id="KW-1185">Reference proteome</keyword>
<dbReference type="PATRIC" id="fig|171383.3.peg.678"/>
<evidence type="ECO:0000313" key="2">
    <source>
        <dbReference type="EMBL" id="KOO09390.1"/>
    </source>
</evidence>
<accession>A0A0M0I501</accession>
<dbReference type="EMBL" id="LHPI01000001">
    <property type="protein sequence ID" value="KOO09390.1"/>
    <property type="molecule type" value="Genomic_DNA"/>
</dbReference>
<evidence type="ECO:0000256" key="1">
    <source>
        <dbReference type="SAM" id="MobiDB-lite"/>
    </source>
</evidence>
<dbReference type="Proteomes" id="UP000037530">
    <property type="component" value="Unassembled WGS sequence"/>
</dbReference>
<dbReference type="AlphaFoldDB" id="A0A0M0I501"/>
<protein>
    <submittedName>
        <fullName evidence="2">Uncharacterized protein</fullName>
    </submittedName>
</protein>
<evidence type="ECO:0000313" key="3">
    <source>
        <dbReference type="Proteomes" id="UP000037530"/>
    </source>
</evidence>
<reference evidence="3" key="1">
    <citation type="submission" date="2015-08" db="EMBL/GenBank/DDBJ databases">
        <title>Vibrio galatheae sp. nov., a novel member of the Vibrionaceae family isolated from the Solomon Islands.</title>
        <authorList>
            <person name="Giubergia S."/>
            <person name="Machado H."/>
            <person name="Mateiu R.V."/>
            <person name="Gram L."/>
        </authorList>
    </citation>
    <scope>NUCLEOTIDE SEQUENCE [LARGE SCALE GENOMIC DNA]</scope>
    <source>
        <strain evidence="3">DSM 19134</strain>
    </source>
</reference>
<feature type="region of interest" description="Disordered" evidence="1">
    <location>
        <begin position="28"/>
        <end position="53"/>
    </location>
</feature>
<name>A0A0M0I501_9VIBR</name>
<gene>
    <name evidence="2" type="ORF">AKJ31_03285</name>
</gene>
<organism evidence="2 3">
    <name type="scientific">Vibrio hepatarius</name>
    <dbReference type="NCBI Taxonomy" id="171383"/>
    <lineage>
        <taxon>Bacteria</taxon>
        <taxon>Pseudomonadati</taxon>
        <taxon>Pseudomonadota</taxon>
        <taxon>Gammaproteobacteria</taxon>
        <taxon>Vibrionales</taxon>
        <taxon>Vibrionaceae</taxon>
        <taxon>Vibrio</taxon>
        <taxon>Vibrio oreintalis group</taxon>
    </lineage>
</organism>
<sequence length="133" mass="14403">MDETLLETTEPTTEFTSDELALLDELAPVATEETGEPGSESATPEQADDAAEQTAEMFLSIWERGFQMAAHPKFKFDQGEINSAVRDIAPALDEYGLVLPQSVLRHGKAPVALAAIGGLWKASMLQATELRAR</sequence>
<dbReference type="STRING" id="171383.AKJ31_03285"/>
<comment type="caution">
    <text evidence="2">The sequence shown here is derived from an EMBL/GenBank/DDBJ whole genome shotgun (WGS) entry which is preliminary data.</text>
</comment>
<dbReference type="RefSeq" id="WP_053407648.1">
    <property type="nucleotide sequence ID" value="NZ_DAIPHI010000067.1"/>
</dbReference>
<proteinExistence type="predicted"/>